<evidence type="ECO:0000313" key="3">
    <source>
        <dbReference type="Proteomes" id="UP000182235"/>
    </source>
</evidence>
<dbReference type="Proteomes" id="UP000182235">
    <property type="component" value="Unassembled WGS sequence"/>
</dbReference>
<dbReference type="PANTHER" id="PTHR37017">
    <property type="entry name" value="AB HYDROLASE-1 DOMAIN-CONTAINING PROTEIN-RELATED"/>
    <property type="match status" value="1"/>
</dbReference>
<accession>A0A1J9Q538</accession>
<gene>
    <name evidence="2" type="ORF">AJ78_07847</name>
</gene>
<comment type="caution">
    <text evidence="2">The sequence shown here is derived from an EMBL/GenBank/DDBJ whole genome shotgun (WGS) entry which is preliminary data.</text>
</comment>
<dbReference type="VEuPathDB" id="FungiDB:AJ78_07847"/>
<sequence length="303" mass="33436">MLAKPTIILVHGAWQSPSVWSFVTPLLEKAGYSVYPIPLKSPGMVPAAPDFSCDVDAIKSGVEAVLDCGKDVVVVMHSYAAVAGCEALKVFQGEIKGYNSHDGNGIEARDMTYGSDRLENVSLSGTMQKKQNLDAKDMNGDMESAEYIPRRGRIVHLAFIVGMVVPVGRGLWTPERTELNGFELKDELIRTLDGPRRFYNDLPLLAQKFWSSKLKLQPRPVFFSPLTYPAYRHYPCSYLMCKLDGAVPFKVQTRMALGAGISRDRIEILDDAGHSPMVSRPRKVAEFIRRAAGDGVGVGYSHL</sequence>
<dbReference type="Gene3D" id="3.40.50.1820">
    <property type="entry name" value="alpha/beta hydrolase"/>
    <property type="match status" value="1"/>
</dbReference>
<evidence type="ECO:0000259" key="1">
    <source>
        <dbReference type="Pfam" id="PF12697"/>
    </source>
</evidence>
<dbReference type="InterPro" id="IPR029058">
    <property type="entry name" value="AB_hydrolase_fold"/>
</dbReference>
<evidence type="ECO:0000313" key="2">
    <source>
        <dbReference type="EMBL" id="OJD11367.1"/>
    </source>
</evidence>
<keyword evidence="3" id="KW-1185">Reference proteome</keyword>
<dbReference type="InterPro" id="IPR052897">
    <property type="entry name" value="Sec-Metab_Biosynth_Hydrolase"/>
</dbReference>
<dbReference type="InterPro" id="IPR000073">
    <property type="entry name" value="AB_hydrolase_1"/>
</dbReference>
<reference evidence="2 3" key="1">
    <citation type="submission" date="2015-07" db="EMBL/GenBank/DDBJ databases">
        <title>Emmonsia species relationships and genome sequence.</title>
        <authorList>
            <consortium name="The Broad Institute Genomics Platform"/>
            <person name="Cuomo C.A."/>
            <person name="Munoz J.F."/>
            <person name="Imamovic A."/>
            <person name="Priest M.E."/>
            <person name="Young S."/>
            <person name="Clay O.K."/>
            <person name="McEwen J.G."/>
        </authorList>
    </citation>
    <scope>NUCLEOTIDE SEQUENCE [LARGE SCALE GENOMIC DNA]</scope>
    <source>
        <strain evidence="2 3">UAMH 9510</strain>
    </source>
</reference>
<dbReference type="PANTHER" id="PTHR37017:SF11">
    <property type="entry name" value="ESTERASE_LIPASE_THIOESTERASE DOMAIN-CONTAINING PROTEIN"/>
    <property type="match status" value="1"/>
</dbReference>
<feature type="domain" description="AB hydrolase-1" evidence="1">
    <location>
        <begin position="7"/>
        <end position="286"/>
    </location>
</feature>
<proteinExistence type="predicted"/>
<dbReference type="SUPFAM" id="SSF53474">
    <property type="entry name" value="alpha/beta-Hydrolases"/>
    <property type="match status" value="1"/>
</dbReference>
<dbReference type="OrthoDB" id="408373at2759"/>
<dbReference type="EMBL" id="LGRN01000556">
    <property type="protein sequence ID" value="OJD11367.1"/>
    <property type="molecule type" value="Genomic_DNA"/>
</dbReference>
<organism evidence="2 3">
    <name type="scientific">Emergomyces pasteurianus Ep9510</name>
    <dbReference type="NCBI Taxonomy" id="1447872"/>
    <lineage>
        <taxon>Eukaryota</taxon>
        <taxon>Fungi</taxon>
        <taxon>Dikarya</taxon>
        <taxon>Ascomycota</taxon>
        <taxon>Pezizomycotina</taxon>
        <taxon>Eurotiomycetes</taxon>
        <taxon>Eurotiomycetidae</taxon>
        <taxon>Onygenales</taxon>
        <taxon>Ajellomycetaceae</taxon>
        <taxon>Emergomyces</taxon>
    </lineage>
</organism>
<dbReference type="AlphaFoldDB" id="A0A1J9Q538"/>
<dbReference type="Pfam" id="PF12697">
    <property type="entry name" value="Abhydrolase_6"/>
    <property type="match status" value="1"/>
</dbReference>
<protein>
    <recommendedName>
        <fullName evidence="1">AB hydrolase-1 domain-containing protein</fullName>
    </recommendedName>
</protein>
<name>A0A1J9Q538_9EURO</name>